<dbReference type="EMBL" id="UINC01193993">
    <property type="protein sequence ID" value="SVE09864.1"/>
    <property type="molecule type" value="Genomic_DNA"/>
</dbReference>
<dbReference type="AlphaFoldDB" id="A0A383AQ97"/>
<proteinExistence type="predicted"/>
<protein>
    <submittedName>
        <fullName evidence="1">Uncharacterized protein</fullName>
    </submittedName>
</protein>
<accession>A0A383AQ97</accession>
<evidence type="ECO:0000313" key="1">
    <source>
        <dbReference type="EMBL" id="SVE09864.1"/>
    </source>
</evidence>
<reference evidence="1" key="1">
    <citation type="submission" date="2018-05" db="EMBL/GenBank/DDBJ databases">
        <authorList>
            <person name="Lanie J.A."/>
            <person name="Ng W.-L."/>
            <person name="Kazmierczak K.M."/>
            <person name="Andrzejewski T.M."/>
            <person name="Davidsen T.M."/>
            <person name="Wayne K.J."/>
            <person name="Tettelin H."/>
            <person name="Glass J.I."/>
            <person name="Rusch D."/>
            <person name="Podicherti R."/>
            <person name="Tsui H.-C.T."/>
            <person name="Winkler M.E."/>
        </authorList>
    </citation>
    <scope>NUCLEOTIDE SEQUENCE</scope>
</reference>
<gene>
    <name evidence="1" type="ORF">METZ01_LOCUS462718</name>
</gene>
<organism evidence="1">
    <name type="scientific">marine metagenome</name>
    <dbReference type="NCBI Taxonomy" id="408172"/>
    <lineage>
        <taxon>unclassified sequences</taxon>
        <taxon>metagenomes</taxon>
        <taxon>ecological metagenomes</taxon>
    </lineage>
</organism>
<name>A0A383AQ97_9ZZZZ</name>
<sequence>MVSHHAGLKSKRLKSFQEIWNLCEEQMLF</sequence>